<gene>
    <name evidence="1" type="ORF">ABIG07_000125</name>
</gene>
<dbReference type="EMBL" id="JBGBZJ010000001">
    <property type="protein sequence ID" value="MEY9451177.1"/>
    <property type="molecule type" value="Genomic_DNA"/>
</dbReference>
<evidence type="ECO:0000313" key="2">
    <source>
        <dbReference type="Proteomes" id="UP001565369"/>
    </source>
</evidence>
<evidence type="ECO:0000313" key="1">
    <source>
        <dbReference type="EMBL" id="MEY9451177.1"/>
    </source>
</evidence>
<name>A0ABV4FIG1_9BRAD</name>
<comment type="caution">
    <text evidence="1">The sequence shown here is derived from an EMBL/GenBank/DDBJ whole genome shotgun (WGS) entry which is preliminary data.</text>
</comment>
<accession>A0ABV4FIG1</accession>
<dbReference type="RefSeq" id="WP_370091418.1">
    <property type="nucleotide sequence ID" value="NZ_CP150124.1"/>
</dbReference>
<evidence type="ECO:0008006" key="3">
    <source>
        <dbReference type="Google" id="ProtNLM"/>
    </source>
</evidence>
<sequence length="90" mass="10501">MELPELSPRELAVRFTDERKYFVSEASVYRLLKAHDLITSPAYVVIKAANEFKDKTTAVNQLWQTDFTYRAPRPTFGEARMTGMQKRKED</sequence>
<protein>
    <recommendedName>
        <fullName evidence="3">Helix-turn-helix domain-containing protein</fullName>
    </recommendedName>
</protein>
<organism evidence="1 2">
    <name type="scientific">Bradyrhizobium ottawaense</name>
    <dbReference type="NCBI Taxonomy" id="931866"/>
    <lineage>
        <taxon>Bacteria</taxon>
        <taxon>Pseudomonadati</taxon>
        <taxon>Pseudomonadota</taxon>
        <taxon>Alphaproteobacteria</taxon>
        <taxon>Hyphomicrobiales</taxon>
        <taxon>Nitrobacteraceae</taxon>
        <taxon>Bradyrhizobium</taxon>
    </lineage>
</organism>
<reference evidence="1 2" key="1">
    <citation type="submission" date="2024-07" db="EMBL/GenBank/DDBJ databases">
        <title>Genomic Encyclopedia of Type Strains, Phase V (KMG-V): Genome sequencing to study the core and pangenomes of soil and plant-associated prokaryotes.</title>
        <authorList>
            <person name="Whitman W."/>
        </authorList>
    </citation>
    <scope>NUCLEOTIDE SEQUENCE [LARGE SCALE GENOMIC DNA]</scope>
    <source>
        <strain evidence="1 2">USDA 152</strain>
    </source>
</reference>
<keyword evidence="2" id="KW-1185">Reference proteome</keyword>
<dbReference type="Proteomes" id="UP001565369">
    <property type="component" value="Unassembled WGS sequence"/>
</dbReference>
<proteinExistence type="predicted"/>